<gene>
    <name evidence="1" type="ORF">M2272_005765</name>
</gene>
<accession>A0ABT6L892</accession>
<dbReference type="EMBL" id="JARXVE010000014">
    <property type="protein sequence ID" value="MDH6199098.1"/>
    <property type="molecule type" value="Genomic_DNA"/>
</dbReference>
<evidence type="ECO:0000313" key="1">
    <source>
        <dbReference type="EMBL" id="MDH6199098.1"/>
    </source>
</evidence>
<name>A0ABT6L892_9MYCO</name>
<organism evidence="1 2">
    <name type="scientific">Mycolicibacterium frederiksbergense</name>
    <dbReference type="NCBI Taxonomy" id="117567"/>
    <lineage>
        <taxon>Bacteria</taxon>
        <taxon>Bacillati</taxon>
        <taxon>Actinomycetota</taxon>
        <taxon>Actinomycetes</taxon>
        <taxon>Mycobacteriales</taxon>
        <taxon>Mycobacteriaceae</taxon>
        <taxon>Mycolicibacterium</taxon>
    </lineage>
</organism>
<reference evidence="1 2" key="1">
    <citation type="submission" date="2023-04" db="EMBL/GenBank/DDBJ databases">
        <title>Forest soil microbial communities from Buena Vista Peninsula, Colon Province, Panama.</title>
        <authorList>
            <person name="Bouskill N."/>
        </authorList>
    </citation>
    <scope>NUCLEOTIDE SEQUENCE [LARGE SCALE GENOMIC DNA]</scope>
    <source>
        <strain evidence="1 2">AC80</strain>
    </source>
</reference>
<proteinExistence type="predicted"/>
<sequence>MTDGELVRESGGLAAVEGKMADDRLKNFVLSLADHDDKLSDQAKLVVLAALEGSDDLVEVLVS</sequence>
<dbReference type="Proteomes" id="UP001160130">
    <property type="component" value="Unassembled WGS sequence"/>
</dbReference>
<protein>
    <recommendedName>
        <fullName evidence="3">ANTAR domain-containing protein</fullName>
    </recommendedName>
</protein>
<comment type="caution">
    <text evidence="1">The sequence shown here is derived from an EMBL/GenBank/DDBJ whole genome shotgun (WGS) entry which is preliminary data.</text>
</comment>
<keyword evidence="2" id="KW-1185">Reference proteome</keyword>
<evidence type="ECO:0008006" key="3">
    <source>
        <dbReference type="Google" id="ProtNLM"/>
    </source>
</evidence>
<evidence type="ECO:0000313" key="2">
    <source>
        <dbReference type="Proteomes" id="UP001160130"/>
    </source>
</evidence>
<dbReference type="RefSeq" id="WP_280835653.1">
    <property type="nucleotide sequence ID" value="NZ_JARXVE010000014.1"/>
</dbReference>